<keyword evidence="4 9" id="KW-0999">Mitochondrion inner membrane</keyword>
<dbReference type="OMA" id="FRPLKYH"/>
<evidence type="ECO:0000256" key="9">
    <source>
        <dbReference type="RuleBase" id="RU367010"/>
    </source>
</evidence>
<keyword evidence="6 9" id="KW-0249">Electron transport</keyword>
<proteinExistence type="inferred from homology"/>
<dbReference type="GeneID" id="7444561"/>
<evidence type="ECO:0000256" key="6">
    <source>
        <dbReference type="ARBA" id="ARBA00022982"/>
    </source>
</evidence>
<dbReference type="GO" id="GO:0022900">
    <property type="term" value="P:electron transport chain"/>
    <property type="evidence" value="ECO:0007669"/>
    <property type="project" value="InterPro"/>
</dbReference>
<dbReference type="PaxDb" id="35128-Thaps23249"/>
<comment type="function">
    <text evidence="9">Accessory subunit of the mitochondrial membrane respiratory chain NADH dehydrogenase (Complex I), that is believed not to be involved in catalysis. Complex I functions in the transfer of electrons from NADH to the respiratory chain. The immediate electron acceptor for the enzyme is believed to be ubiquinone.</text>
</comment>
<keyword evidence="5 9" id="KW-0809">Transit peptide</keyword>
<comment type="similarity">
    <text evidence="1 9">Belongs to the complex I NDUFS4 subunit family.</text>
</comment>
<dbReference type="InterPro" id="IPR006885">
    <property type="entry name" value="NADH_UbQ_FeS_4_mit-like"/>
</dbReference>
<dbReference type="KEGG" id="tps:THAPSDRAFT_23249"/>
<evidence type="ECO:0000256" key="3">
    <source>
        <dbReference type="ARBA" id="ARBA00022660"/>
    </source>
</evidence>
<evidence type="ECO:0000256" key="2">
    <source>
        <dbReference type="ARBA" id="ARBA00022448"/>
    </source>
</evidence>
<dbReference type="Proteomes" id="UP000001449">
    <property type="component" value="Chromosome 6"/>
</dbReference>
<protein>
    <recommendedName>
        <fullName evidence="9">NADH dehydrogenase [ubiquinone] iron-sulfur protein 4, mitochondrial</fullName>
    </recommendedName>
</protein>
<dbReference type="eggNOG" id="KOG3389">
    <property type="taxonomic scope" value="Eukaryota"/>
</dbReference>
<keyword evidence="11" id="KW-1185">Reference proteome</keyword>
<dbReference type="RefSeq" id="XP_002291592.1">
    <property type="nucleotide sequence ID" value="XM_002291556.1"/>
</dbReference>
<dbReference type="Gene3D" id="3.30.160.190">
    <property type="entry name" value="atu1810 like domain"/>
    <property type="match status" value="1"/>
</dbReference>
<dbReference type="STRING" id="35128.B8C4C5"/>
<comment type="subcellular location">
    <subcellularLocation>
        <location evidence="9">Mitochondrion inner membrane</location>
        <topology evidence="9">Peripheral membrane protein</topology>
        <orientation evidence="9">Matrix side</orientation>
    </subcellularLocation>
</comment>
<dbReference type="InterPro" id="IPR038532">
    <property type="entry name" value="NDUFS4-like_sf"/>
</dbReference>
<evidence type="ECO:0000256" key="1">
    <source>
        <dbReference type="ARBA" id="ARBA00005882"/>
    </source>
</evidence>
<dbReference type="AlphaFoldDB" id="B8C4C5"/>
<reference evidence="10 11" key="1">
    <citation type="journal article" date="2004" name="Science">
        <title>The genome of the diatom Thalassiosira pseudonana: ecology, evolution, and metabolism.</title>
        <authorList>
            <person name="Armbrust E.V."/>
            <person name="Berges J.A."/>
            <person name="Bowler C."/>
            <person name="Green B.R."/>
            <person name="Martinez D."/>
            <person name="Putnam N.H."/>
            <person name="Zhou S."/>
            <person name="Allen A.E."/>
            <person name="Apt K.E."/>
            <person name="Bechner M."/>
            <person name="Brzezinski M.A."/>
            <person name="Chaal B.K."/>
            <person name="Chiovitti A."/>
            <person name="Davis A.K."/>
            <person name="Demarest M.S."/>
            <person name="Detter J.C."/>
            <person name="Glavina T."/>
            <person name="Goodstein D."/>
            <person name="Hadi M.Z."/>
            <person name="Hellsten U."/>
            <person name="Hildebrand M."/>
            <person name="Jenkins B.D."/>
            <person name="Jurka J."/>
            <person name="Kapitonov V.V."/>
            <person name="Kroger N."/>
            <person name="Lau W.W."/>
            <person name="Lane T.W."/>
            <person name="Larimer F.W."/>
            <person name="Lippmeier J.C."/>
            <person name="Lucas S."/>
            <person name="Medina M."/>
            <person name="Montsant A."/>
            <person name="Obornik M."/>
            <person name="Parker M.S."/>
            <person name="Palenik B."/>
            <person name="Pazour G.J."/>
            <person name="Richardson P.M."/>
            <person name="Rynearson T.A."/>
            <person name="Saito M.A."/>
            <person name="Schwartz D.C."/>
            <person name="Thamatrakoln K."/>
            <person name="Valentin K."/>
            <person name="Vardi A."/>
            <person name="Wilkerson F.P."/>
            <person name="Rokhsar D.S."/>
        </authorList>
    </citation>
    <scope>NUCLEOTIDE SEQUENCE [LARGE SCALE GENOMIC DNA]</scope>
    <source>
        <strain evidence="10 11">CCMP1335</strain>
    </source>
</reference>
<gene>
    <name evidence="10" type="ORF">THAPSDRAFT_23249</name>
</gene>
<dbReference type="GO" id="GO:0005743">
    <property type="term" value="C:mitochondrial inner membrane"/>
    <property type="evidence" value="ECO:0007669"/>
    <property type="project" value="UniProtKB-SubCell"/>
</dbReference>
<dbReference type="PANTHER" id="PTHR12219">
    <property type="entry name" value="NADH-UBIQUINONE OXIDOREDUCTASE"/>
    <property type="match status" value="1"/>
</dbReference>
<keyword evidence="3 9" id="KW-0679">Respiratory chain</keyword>
<evidence type="ECO:0000256" key="7">
    <source>
        <dbReference type="ARBA" id="ARBA00023128"/>
    </source>
</evidence>
<evidence type="ECO:0000256" key="4">
    <source>
        <dbReference type="ARBA" id="ARBA00022792"/>
    </source>
</evidence>
<keyword evidence="7 9" id="KW-0496">Mitochondrion</keyword>
<dbReference type="HOGENOM" id="CLU_1002832_0_0_1"/>
<keyword evidence="2 9" id="KW-0813">Transport</keyword>
<reference evidence="10 11" key="2">
    <citation type="journal article" date="2008" name="Nature">
        <title>The Phaeodactylum genome reveals the evolutionary history of diatom genomes.</title>
        <authorList>
            <person name="Bowler C."/>
            <person name="Allen A.E."/>
            <person name="Badger J.H."/>
            <person name="Grimwood J."/>
            <person name="Jabbari K."/>
            <person name="Kuo A."/>
            <person name="Maheswari U."/>
            <person name="Martens C."/>
            <person name="Maumus F."/>
            <person name="Otillar R.P."/>
            <person name="Rayko E."/>
            <person name="Salamov A."/>
            <person name="Vandepoele K."/>
            <person name="Beszteri B."/>
            <person name="Gruber A."/>
            <person name="Heijde M."/>
            <person name="Katinka M."/>
            <person name="Mock T."/>
            <person name="Valentin K."/>
            <person name="Verret F."/>
            <person name="Berges J.A."/>
            <person name="Brownlee C."/>
            <person name="Cadoret J.P."/>
            <person name="Chiovitti A."/>
            <person name="Choi C.J."/>
            <person name="Coesel S."/>
            <person name="De Martino A."/>
            <person name="Detter J.C."/>
            <person name="Durkin C."/>
            <person name="Falciatore A."/>
            <person name="Fournet J."/>
            <person name="Haruta M."/>
            <person name="Huysman M.J."/>
            <person name="Jenkins B.D."/>
            <person name="Jiroutova K."/>
            <person name="Jorgensen R.E."/>
            <person name="Joubert Y."/>
            <person name="Kaplan A."/>
            <person name="Kroger N."/>
            <person name="Kroth P.G."/>
            <person name="La Roche J."/>
            <person name="Lindquist E."/>
            <person name="Lommer M."/>
            <person name="Martin-Jezequel V."/>
            <person name="Lopez P.J."/>
            <person name="Lucas S."/>
            <person name="Mangogna M."/>
            <person name="McGinnis K."/>
            <person name="Medlin L.K."/>
            <person name="Montsant A."/>
            <person name="Oudot-Le Secq M.P."/>
            <person name="Napoli C."/>
            <person name="Obornik M."/>
            <person name="Parker M.S."/>
            <person name="Petit J.L."/>
            <person name="Porcel B.M."/>
            <person name="Poulsen N."/>
            <person name="Robison M."/>
            <person name="Rychlewski L."/>
            <person name="Rynearson T.A."/>
            <person name="Schmutz J."/>
            <person name="Shapiro H."/>
            <person name="Siaut M."/>
            <person name="Stanley M."/>
            <person name="Sussman M.R."/>
            <person name="Taylor A.R."/>
            <person name="Vardi A."/>
            <person name="von Dassow P."/>
            <person name="Vyverman W."/>
            <person name="Willis A."/>
            <person name="Wyrwicz L.S."/>
            <person name="Rokhsar D.S."/>
            <person name="Weissenbach J."/>
            <person name="Armbrust E.V."/>
            <person name="Green B.R."/>
            <person name="Van de Peer Y."/>
            <person name="Grigoriev I.V."/>
        </authorList>
    </citation>
    <scope>NUCLEOTIDE SEQUENCE [LARGE SCALE GENOMIC DNA]</scope>
    <source>
        <strain evidence="10 11">CCMP1335</strain>
    </source>
</reference>
<dbReference type="Pfam" id="PF04800">
    <property type="entry name" value="NDUS4"/>
    <property type="match status" value="1"/>
</dbReference>
<sequence length="278" mass="31359">MTFAAVLTRRATRSLLTKRTLSTPAATTNSPPAASAKALSIAQFDSEYLQNKAHLEEQKSEIQKYREQITAIDPHAVFAVTTPLPDPVLPDNKAEVAALDPAYMNQIPLNPDGSEKWVVIKQEQAKWPGQAPLNKESQWVISFQDLGETAETWNNPLMGWVSSADPMANNMRLQMSFDTAEDAKYFAEKRGWKFLIEPPIIRKGRDDDAQYQDVFLPQSVAGDVKRNGKKCDQWYRDAAGASHYFRPLKYHGDGVVRQHGLDREAEIAKDAESYYKMR</sequence>
<evidence type="ECO:0000313" key="10">
    <source>
        <dbReference type="EMBL" id="EED91699.1"/>
    </source>
</evidence>
<dbReference type="EMBL" id="CM000643">
    <property type="protein sequence ID" value="EED91699.1"/>
    <property type="molecule type" value="Genomic_DNA"/>
</dbReference>
<keyword evidence="8 9" id="KW-0472">Membrane</keyword>
<accession>B8C4C5</accession>
<evidence type="ECO:0000256" key="8">
    <source>
        <dbReference type="ARBA" id="ARBA00023136"/>
    </source>
</evidence>
<dbReference type="InParanoid" id="B8C4C5"/>
<dbReference type="PANTHER" id="PTHR12219:SF8">
    <property type="entry name" value="NADH DEHYDROGENASE [UBIQUINONE] IRON-SULFUR PROTEIN 4, MITOCHONDRIAL"/>
    <property type="match status" value="1"/>
</dbReference>
<name>B8C4C5_THAPS</name>
<evidence type="ECO:0000313" key="11">
    <source>
        <dbReference type="Proteomes" id="UP000001449"/>
    </source>
</evidence>
<organism evidence="10 11">
    <name type="scientific">Thalassiosira pseudonana</name>
    <name type="common">Marine diatom</name>
    <name type="synonym">Cyclotella nana</name>
    <dbReference type="NCBI Taxonomy" id="35128"/>
    <lineage>
        <taxon>Eukaryota</taxon>
        <taxon>Sar</taxon>
        <taxon>Stramenopiles</taxon>
        <taxon>Ochrophyta</taxon>
        <taxon>Bacillariophyta</taxon>
        <taxon>Coscinodiscophyceae</taxon>
        <taxon>Thalassiosirophycidae</taxon>
        <taxon>Thalassiosirales</taxon>
        <taxon>Thalassiosiraceae</taxon>
        <taxon>Thalassiosira</taxon>
    </lineage>
</organism>
<evidence type="ECO:0000256" key="5">
    <source>
        <dbReference type="ARBA" id="ARBA00022946"/>
    </source>
</evidence>